<reference evidence="1 2" key="1">
    <citation type="submission" date="2024-05" db="EMBL/GenBank/DDBJ databases">
        <title>Genome sequencing and assembly of Indian major carp, Cirrhinus mrigala (Hamilton, 1822).</title>
        <authorList>
            <person name="Mohindra V."/>
            <person name="Chowdhury L.M."/>
            <person name="Lal K."/>
            <person name="Jena J.K."/>
        </authorList>
    </citation>
    <scope>NUCLEOTIDE SEQUENCE [LARGE SCALE GENOMIC DNA]</scope>
    <source>
        <strain evidence="1">CM1030</strain>
        <tissue evidence="1">Blood</tissue>
    </source>
</reference>
<feature type="non-terminal residue" evidence="1">
    <location>
        <position position="86"/>
    </location>
</feature>
<dbReference type="Proteomes" id="UP001529510">
    <property type="component" value="Unassembled WGS sequence"/>
</dbReference>
<organism evidence="1 2">
    <name type="scientific">Cirrhinus mrigala</name>
    <name type="common">Mrigala</name>
    <dbReference type="NCBI Taxonomy" id="683832"/>
    <lineage>
        <taxon>Eukaryota</taxon>
        <taxon>Metazoa</taxon>
        <taxon>Chordata</taxon>
        <taxon>Craniata</taxon>
        <taxon>Vertebrata</taxon>
        <taxon>Euteleostomi</taxon>
        <taxon>Actinopterygii</taxon>
        <taxon>Neopterygii</taxon>
        <taxon>Teleostei</taxon>
        <taxon>Ostariophysi</taxon>
        <taxon>Cypriniformes</taxon>
        <taxon>Cyprinidae</taxon>
        <taxon>Labeoninae</taxon>
        <taxon>Labeonini</taxon>
        <taxon>Cirrhinus</taxon>
    </lineage>
</organism>
<name>A0ABD0PPS1_CIRMR</name>
<comment type="caution">
    <text evidence="1">The sequence shown here is derived from an EMBL/GenBank/DDBJ whole genome shotgun (WGS) entry which is preliminary data.</text>
</comment>
<keyword evidence="2" id="KW-1185">Reference proteome</keyword>
<evidence type="ECO:0000313" key="1">
    <source>
        <dbReference type="EMBL" id="KAL0175323.1"/>
    </source>
</evidence>
<dbReference type="AlphaFoldDB" id="A0ABD0PPS1"/>
<gene>
    <name evidence="1" type="ORF">M9458_031291</name>
</gene>
<feature type="non-terminal residue" evidence="1">
    <location>
        <position position="1"/>
    </location>
</feature>
<sequence>IFSQLKTRDADVSVSAAVSGLMCAGATSAPSGLVNGRGGADRCRIEEFSPVGAAKRAQYAQDDTDTETCLCISCDATPAIDQDLLA</sequence>
<evidence type="ECO:0000313" key="2">
    <source>
        <dbReference type="Proteomes" id="UP001529510"/>
    </source>
</evidence>
<accession>A0ABD0PPS1</accession>
<dbReference type="EMBL" id="JAMKFB020000015">
    <property type="protein sequence ID" value="KAL0175323.1"/>
    <property type="molecule type" value="Genomic_DNA"/>
</dbReference>
<protein>
    <submittedName>
        <fullName evidence="1">Uncharacterized protein</fullName>
    </submittedName>
</protein>
<proteinExistence type="predicted"/>